<protein>
    <recommendedName>
        <fullName evidence="20">Cysteine-rich receptor-like protein kinase 2</fullName>
    </recommendedName>
</protein>
<keyword evidence="9 14" id="KW-0067">ATP-binding</keyword>
<dbReference type="FunFam" id="1.10.510.10:FF:000336">
    <property type="entry name" value="Cysteine-rich receptor-like protein kinase 2"/>
    <property type="match status" value="1"/>
</dbReference>
<dbReference type="InterPro" id="IPR002902">
    <property type="entry name" value="GNK2"/>
</dbReference>
<keyword evidence="4 15" id="KW-0812">Transmembrane</keyword>
<keyword evidence="2" id="KW-0723">Serine/threonine-protein kinase</keyword>
<evidence type="ECO:0000256" key="1">
    <source>
        <dbReference type="ARBA" id="ARBA00004167"/>
    </source>
</evidence>
<evidence type="ECO:0000256" key="4">
    <source>
        <dbReference type="ARBA" id="ARBA00022692"/>
    </source>
</evidence>
<keyword evidence="13" id="KW-0325">Glycoprotein</keyword>
<proteinExistence type="predicted"/>
<evidence type="ECO:0000256" key="11">
    <source>
        <dbReference type="ARBA" id="ARBA00023136"/>
    </source>
</evidence>
<feature type="transmembrane region" description="Helical" evidence="15">
    <location>
        <begin position="28"/>
        <end position="45"/>
    </location>
</feature>
<evidence type="ECO:0000256" key="8">
    <source>
        <dbReference type="ARBA" id="ARBA00022777"/>
    </source>
</evidence>
<gene>
    <name evidence="18" type="ORF">LSAT_V11C300112630</name>
</gene>
<keyword evidence="3" id="KW-0808">Transferase</keyword>
<dbReference type="PROSITE" id="PS00108">
    <property type="entry name" value="PROTEIN_KINASE_ST"/>
    <property type="match status" value="1"/>
</dbReference>
<feature type="domain" description="Protein kinase" evidence="16">
    <location>
        <begin position="568"/>
        <end position="847"/>
    </location>
</feature>
<dbReference type="PROSITE" id="PS50011">
    <property type="entry name" value="PROTEIN_KINASE_DOM"/>
    <property type="match status" value="1"/>
</dbReference>
<evidence type="ECO:0000256" key="12">
    <source>
        <dbReference type="ARBA" id="ARBA00023170"/>
    </source>
</evidence>
<sequence length="896" mass="99231">MLNGSLNYQNKNTSIIRSRQISLIKMKGSVQITLSAIMIILLVVVDRSEGDPRSQVLNLTCSQQRATSANFIPNFVRVMEEISTRIQTSHRATAVMGTGPDLIYALAECYGDLSADDCMICYAAARTAIPVCLPGVGSQVFLDGCFIRTQNYNFFEENAGSNDIVICGNTTRYGVSLDSAIHSISDAARDAPRNRDYFARKVVGTANESTYVLADCWGTLNESCCKECLERASSSILQCLPWSEGRALHTGCFMRYSNIDFLNADSTRGNNGGNAKSQLIQRNCEHQQLNTRTDFSLNFGQAMADISTKMETSHFGTAVKGTKADKVYGLAQCYGGVSTRECNLCSAEALTTLPGCLPSTGGRVYLTGCFMRYENYSFFGEHIGEEDRVICVNKTRRNNAFEQSASKAVFQTVETAPKSKEYHAGKQALISGTANKSVYAMADCWRTLDTDSCTYCLQKAARSMLGCLPESEGYALYAGCFMKYSDSNFLYPDHHNTLSKGKTIAIVMAVTSALVFLIASIIAFYAWKRRNKSKRRRQGSDDTQLLMMVNNSSLNFKYSTIEKATGCFDEANKLGQGGFGAVYKGILPDGREIAAKRLFINHRHRAGDFYHEVNIISSVDHKNLVKLIGFSCLGPESILIYEYLPNKSLDHFIFDAVRGKELNWAKRIDIIVGIAEGLAYLHENSKTRIIHRDIKAANILLDSRLGAKIADFGLARSFQEDKNHISTGIAGTLGYMAPEYILNGKLTEKVDVYSFGVVLLEVVTGIPNRRIQTSEDTHSLLWIAWRNFQQGTLEELFDPNLLLKDDTSSNMKKEIKSVIHIGLLCIQQVPSLRPTMSMALQMLSKNIVPLPSPSNPPCIPQSDTETNEFAQITAFRHRLNNPASLPTVTHTSFSPR</sequence>
<dbReference type="CDD" id="cd23509">
    <property type="entry name" value="Gnk2-like"/>
    <property type="match status" value="4"/>
</dbReference>
<evidence type="ECO:0000313" key="18">
    <source>
        <dbReference type="EMBL" id="KAJ0215215.1"/>
    </source>
</evidence>
<feature type="domain" description="Gnk2-homologous" evidence="17">
    <location>
        <begin position="277"/>
        <end position="378"/>
    </location>
</feature>
<dbReference type="InterPro" id="IPR038408">
    <property type="entry name" value="GNK2_sf"/>
</dbReference>
<dbReference type="GO" id="GO:0004674">
    <property type="term" value="F:protein serine/threonine kinase activity"/>
    <property type="evidence" value="ECO:0000318"/>
    <property type="project" value="GO_Central"/>
</dbReference>
<dbReference type="SMART" id="SM00220">
    <property type="entry name" value="S_TKc"/>
    <property type="match status" value="1"/>
</dbReference>
<dbReference type="Gene3D" id="3.30.200.20">
    <property type="entry name" value="Phosphorylase Kinase, domain 1"/>
    <property type="match status" value="1"/>
</dbReference>
<feature type="transmembrane region" description="Helical" evidence="15">
    <location>
        <begin position="504"/>
        <end position="527"/>
    </location>
</feature>
<dbReference type="PROSITE" id="PS51473">
    <property type="entry name" value="GNK2"/>
    <property type="match status" value="4"/>
</dbReference>
<dbReference type="InterPro" id="IPR000719">
    <property type="entry name" value="Prot_kinase_dom"/>
</dbReference>
<dbReference type="GO" id="GO:0016020">
    <property type="term" value="C:membrane"/>
    <property type="evidence" value="ECO:0007669"/>
    <property type="project" value="UniProtKB-SubCell"/>
</dbReference>
<dbReference type="OrthoDB" id="1518275at2759"/>
<comment type="caution">
    <text evidence="18">The sequence shown here is derived from an EMBL/GenBank/DDBJ whole genome shotgun (WGS) entry which is preliminary data.</text>
</comment>
<dbReference type="FunFam" id="3.30.430.20:FF:000015">
    <property type="entry name" value="Cysteine-rich receptor-like protein kinase 3"/>
    <property type="match status" value="2"/>
</dbReference>
<dbReference type="AlphaFoldDB" id="A0A9R1XHV6"/>
<evidence type="ECO:0000256" key="14">
    <source>
        <dbReference type="PROSITE-ProRule" id="PRU10141"/>
    </source>
</evidence>
<dbReference type="CDD" id="cd14066">
    <property type="entry name" value="STKc_IRAK"/>
    <property type="match status" value="1"/>
</dbReference>
<evidence type="ECO:0000259" key="16">
    <source>
        <dbReference type="PROSITE" id="PS50011"/>
    </source>
</evidence>
<dbReference type="Pfam" id="PF01657">
    <property type="entry name" value="Stress-antifung"/>
    <property type="match status" value="4"/>
</dbReference>
<evidence type="ECO:0000313" key="19">
    <source>
        <dbReference type="Proteomes" id="UP000235145"/>
    </source>
</evidence>
<comment type="subcellular location">
    <subcellularLocation>
        <location evidence="1">Membrane</location>
        <topology evidence="1">Single-pass membrane protein</topology>
    </subcellularLocation>
</comment>
<dbReference type="PANTHER" id="PTHR47973">
    <property type="entry name" value="CYSTEINE-RICH RECEPTOR-LIKE PROTEIN KINASE 3"/>
    <property type="match status" value="1"/>
</dbReference>
<evidence type="ECO:0000256" key="13">
    <source>
        <dbReference type="ARBA" id="ARBA00023180"/>
    </source>
</evidence>
<dbReference type="PROSITE" id="PS00107">
    <property type="entry name" value="PROTEIN_KINASE_ATP"/>
    <property type="match status" value="1"/>
</dbReference>
<keyword evidence="8" id="KW-0418">Kinase</keyword>
<dbReference type="FunFam" id="3.30.200.20:FF:001208">
    <property type="entry name" value="Putative DUF26-domain receptor-like protein kinase family protein"/>
    <property type="match status" value="1"/>
</dbReference>
<evidence type="ECO:0000256" key="5">
    <source>
        <dbReference type="ARBA" id="ARBA00022729"/>
    </source>
</evidence>
<feature type="binding site" evidence="14">
    <location>
        <position position="596"/>
    </location>
    <ligand>
        <name>ATP</name>
        <dbReference type="ChEBI" id="CHEBI:30616"/>
    </ligand>
</feature>
<dbReference type="EMBL" id="NBSK02000003">
    <property type="protein sequence ID" value="KAJ0215215.1"/>
    <property type="molecule type" value="Genomic_DNA"/>
</dbReference>
<keyword evidence="6" id="KW-0677">Repeat</keyword>
<keyword evidence="10 15" id="KW-1133">Transmembrane helix</keyword>
<evidence type="ECO:0000256" key="3">
    <source>
        <dbReference type="ARBA" id="ARBA00022679"/>
    </source>
</evidence>
<evidence type="ECO:0000256" key="15">
    <source>
        <dbReference type="SAM" id="Phobius"/>
    </source>
</evidence>
<dbReference type="InterPro" id="IPR017441">
    <property type="entry name" value="Protein_kinase_ATP_BS"/>
</dbReference>
<keyword evidence="12" id="KW-0675">Receptor</keyword>
<evidence type="ECO:0000256" key="9">
    <source>
        <dbReference type="ARBA" id="ARBA00022840"/>
    </source>
</evidence>
<organism evidence="18 19">
    <name type="scientific">Lactuca sativa</name>
    <name type="common">Garden lettuce</name>
    <dbReference type="NCBI Taxonomy" id="4236"/>
    <lineage>
        <taxon>Eukaryota</taxon>
        <taxon>Viridiplantae</taxon>
        <taxon>Streptophyta</taxon>
        <taxon>Embryophyta</taxon>
        <taxon>Tracheophyta</taxon>
        <taxon>Spermatophyta</taxon>
        <taxon>Magnoliopsida</taxon>
        <taxon>eudicotyledons</taxon>
        <taxon>Gunneridae</taxon>
        <taxon>Pentapetalae</taxon>
        <taxon>asterids</taxon>
        <taxon>campanulids</taxon>
        <taxon>Asterales</taxon>
        <taxon>Asteraceae</taxon>
        <taxon>Cichorioideae</taxon>
        <taxon>Cichorieae</taxon>
        <taxon>Lactucinae</taxon>
        <taxon>Lactuca</taxon>
    </lineage>
</organism>
<dbReference type="InterPro" id="IPR052059">
    <property type="entry name" value="CR_Ser/Thr_kinase"/>
</dbReference>
<evidence type="ECO:0000256" key="10">
    <source>
        <dbReference type="ARBA" id="ARBA00022989"/>
    </source>
</evidence>
<feature type="domain" description="Gnk2-homologous" evidence="17">
    <location>
        <begin position="383"/>
        <end position="489"/>
    </location>
</feature>
<evidence type="ECO:0008006" key="20">
    <source>
        <dbReference type="Google" id="ProtNLM"/>
    </source>
</evidence>
<feature type="domain" description="Gnk2-homologous" evidence="17">
    <location>
        <begin position="155"/>
        <end position="261"/>
    </location>
</feature>
<dbReference type="InterPro" id="IPR008271">
    <property type="entry name" value="Ser/Thr_kinase_AS"/>
</dbReference>
<dbReference type="Gene3D" id="3.30.430.20">
    <property type="entry name" value="Gnk2 domain, C-X8-C-X2-C motif"/>
    <property type="match status" value="4"/>
</dbReference>
<feature type="domain" description="Gnk2-homologous" evidence="17">
    <location>
        <begin position="53"/>
        <end position="154"/>
    </location>
</feature>
<dbReference type="Pfam" id="PF00069">
    <property type="entry name" value="Pkinase"/>
    <property type="match status" value="1"/>
</dbReference>
<dbReference type="Gene3D" id="1.10.510.10">
    <property type="entry name" value="Transferase(Phosphotransferase) domain 1"/>
    <property type="match status" value="1"/>
</dbReference>
<keyword evidence="11 15" id="KW-0472">Membrane</keyword>
<dbReference type="SUPFAM" id="SSF56112">
    <property type="entry name" value="Protein kinase-like (PK-like)"/>
    <property type="match status" value="1"/>
</dbReference>
<accession>A0A9R1XHV6</accession>
<name>A0A9R1XHV6_LACSA</name>
<evidence type="ECO:0000256" key="6">
    <source>
        <dbReference type="ARBA" id="ARBA00022737"/>
    </source>
</evidence>
<evidence type="ECO:0000256" key="2">
    <source>
        <dbReference type="ARBA" id="ARBA00022527"/>
    </source>
</evidence>
<dbReference type="GO" id="GO:0005524">
    <property type="term" value="F:ATP binding"/>
    <property type="evidence" value="ECO:0007669"/>
    <property type="project" value="UniProtKB-UniRule"/>
</dbReference>
<dbReference type="InterPro" id="IPR011009">
    <property type="entry name" value="Kinase-like_dom_sf"/>
</dbReference>
<keyword evidence="19" id="KW-1185">Reference proteome</keyword>
<keyword evidence="5" id="KW-0732">Signal</keyword>
<dbReference type="Proteomes" id="UP000235145">
    <property type="component" value="Unassembled WGS sequence"/>
</dbReference>
<evidence type="ECO:0000256" key="7">
    <source>
        <dbReference type="ARBA" id="ARBA00022741"/>
    </source>
</evidence>
<evidence type="ECO:0000259" key="17">
    <source>
        <dbReference type="PROSITE" id="PS51473"/>
    </source>
</evidence>
<reference evidence="18 19" key="1">
    <citation type="journal article" date="2017" name="Nat. Commun.">
        <title>Genome assembly with in vitro proximity ligation data and whole-genome triplication in lettuce.</title>
        <authorList>
            <person name="Reyes-Chin-Wo S."/>
            <person name="Wang Z."/>
            <person name="Yang X."/>
            <person name="Kozik A."/>
            <person name="Arikit S."/>
            <person name="Song C."/>
            <person name="Xia L."/>
            <person name="Froenicke L."/>
            <person name="Lavelle D.O."/>
            <person name="Truco M.J."/>
            <person name="Xia R."/>
            <person name="Zhu S."/>
            <person name="Xu C."/>
            <person name="Xu H."/>
            <person name="Xu X."/>
            <person name="Cox K."/>
            <person name="Korf I."/>
            <person name="Meyers B.C."/>
            <person name="Michelmore R.W."/>
        </authorList>
    </citation>
    <scope>NUCLEOTIDE SEQUENCE [LARGE SCALE GENOMIC DNA]</scope>
    <source>
        <strain evidence="19">cv. Salinas</strain>
        <tissue evidence="18">Seedlings</tissue>
    </source>
</reference>
<keyword evidence="7 14" id="KW-0547">Nucleotide-binding</keyword>